<dbReference type="InterPro" id="IPR000847">
    <property type="entry name" value="LysR_HTH_N"/>
</dbReference>
<organism evidence="6 7">
    <name type="scientific">Chengkuizengella marina</name>
    <dbReference type="NCBI Taxonomy" id="2507566"/>
    <lineage>
        <taxon>Bacteria</taxon>
        <taxon>Bacillati</taxon>
        <taxon>Bacillota</taxon>
        <taxon>Bacilli</taxon>
        <taxon>Bacillales</taxon>
        <taxon>Paenibacillaceae</taxon>
        <taxon>Chengkuizengella</taxon>
    </lineage>
</organism>
<gene>
    <name evidence="6" type="ORF">ERL59_02890</name>
</gene>
<evidence type="ECO:0000256" key="3">
    <source>
        <dbReference type="ARBA" id="ARBA00023125"/>
    </source>
</evidence>
<dbReference type="RefSeq" id="WP_160644315.1">
    <property type="nucleotide sequence ID" value="NZ_SIJB01000007.1"/>
</dbReference>
<feature type="domain" description="HTH lysR-type" evidence="5">
    <location>
        <begin position="1"/>
        <end position="57"/>
    </location>
</feature>
<dbReference type="PANTHER" id="PTHR30126">
    <property type="entry name" value="HTH-TYPE TRANSCRIPTIONAL REGULATOR"/>
    <property type="match status" value="1"/>
</dbReference>
<comment type="similarity">
    <text evidence="1">Belongs to the LysR transcriptional regulatory family.</text>
</comment>
<evidence type="ECO:0000313" key="6">
    <source>
        <dbReference type="EMBL" id="NBI27907.1"/>
    </source>
</evidence>
<dbReference type="Gene3D" id="3.40.190.290">
    <property type="match status" value="1"/>
</dbReference>
<dbReference type="InterPro" id="IPR005119">
    <property type="entry name" value="LysR_subst-bd"/>
</dbReference>
<dbReference type="PROSITE" id="PS50931">
    <property type="entry name" value="HTH_LYSR"/>
    <property type="match status" value="1"/>
</dbReference>
<dbReference type="InterPro" id="IPR036390">
    <property type="entry name" value="WH_DNA-bd_sf"/>
</dbReference>
<evidence type="ECO:0000259" key="5">
    <source>
        <dbReference type="PROSITE" id="PS50931"/>
    </source>
</evidence>
<dbReference type="Gene3D" id="1.10.10.10">
    <property type="entry name" value="Winged helix-like DNA-binding domain superfamily/Winged helix DNA-binding domain"/>
    <property type="match status" value="1"/>
</dbReference>
<dbReference type="PANTHER" id="PTHR30126:SF39">
    <property type="entry name" value="HTH-TYPE TRANSCRIPTIONAL REGULATOR CYSL"/>
    <property type="match status" value="1"/>
</dbReference>
<dbReference type="GO" id="GO:0000976">
    <property type="term" value="F:transcription cis-regulatory region binding"/>
    <property type="evidence" value="ECO:0007669"/>
    <property type="project" value="TreeGrafter"/>
</dbReference>
<evidence type="ECO:0000256" key="4">
    <source>
        <dbReference type="ARBA" id="ARBA00023163"/>
    </source>
</evidence>
<name>A0A6N9PY61_9BACL</name>
<evidence type="ECO:0000313" key="7">
    <source>
        <dbReference type="Proteomes" id="UP000448943"/>
    </source>
</evidence>
<dbReference type="PRINTS" id="PR00039">
    <property type="entry name" value="HTHLYSR"/>
</dbReference>
<dbReference type="Pfam" id="PF00126">
    <property type="entry name" value="HTH_1"/>
    <property type="match status" value="1"/>
</dbReference>
<dbReference type="Pfam" id="PF03466">
    <property type="entry name" value="LysR_substrate"/>
    <property type="match status" value="1"/>
</dbReference>
<dbReference type="GO" id="GO:0003700">
    <property type="term" value="F:DNA-binding transcription factor activity"/>
    <property type="evidence" value="ECO:0007669"/>
    <property type="project" value="InterPro"/>
</dbReference>
<accession>A0A6N9PY61</accession>
<sequence length="291" mass="33296">MDHHLHIFIAVAEKKNFTRAAEELHLTQSAVSIHIKTLEEKFGIKLFDRTNKFVRLTRAGEILYFHAKKIINQYAHVQRLIDDLKLIPSGPLHIGSGYTFGEYHLPKIISQFTEKHAMVTPNITIKNSQDIVNHVINHEIELGIVEDHIDLTELESFTLLKDELVVIVSSKHPLAKQKEVEFEQLLKEQWILRKPGSGTRNTVDKVFSHFQFSPKSVMEFGTSQIIKESVEAGLGVSIISKSAIQKEIILNTITPIKLKNYPIEREFICITHSTNLKTRTADLFLQFLQSI</sequence>
<keyword evidence="7" id="KW-1185">Reference proteome</keyword>
<keyword evidence="3" id="KW-0238">DNA-binding</keyword>
<keyword evidence="4" id="KW-0804">Transcription</keyword>
<keyword evidence="2" id="KW-0805">Transcription regulation</keyword>
<dbReference type="Proteomes" id="UP000448943">
    <property type="component" value="Unassembled WGS sequence"/>
</dbReference>
<dbReference type="OrthoDB" id="9785745at2"/>
<proteinExistence type="inferred from homology"/>
<dbReference type="SUPFAM" id="SSF53850">
    <property type="entry name" value="Periplasmic binding protein-like II"/>
    <property type="match status" value="1"/>
</dbReference>
<dbReference type="InterPro" id="IPR036388">
    <property type="entry name" value="WH-like_DNA-bd_sf"/>
</dbReference>
<evidence type="ECO:0000256" key="1">
    <source>
        <dbReference type="ARBA" id="ARBA00009437"/>
    </source>
</evidence>
<dbReference type="EMBL" id="SIJB01000007">
    <property type="protein sequence ID" value="NBI27907.1"/>
    <property type="molecule type" value="Genomic_DNA"/>
</dbReference>
<dbReference type="FunFam" id="1.10.10.10:FF:000001">
    <property type="entry name" value="LysR family transcriptional regulator"/>
    <property type="match status" value="1"/>
</dbReference>
<dbReference type="CDD" id="cd08420">
    <property type="entry name" value="PBP2_CysL_like"/>
    <property type="match status" value="1"/>
</dbReference>
<protein>
    <submittedName>
        <fullName evidence="6">LysR family transcriptional regulator</fullName>
    </submittedName>
</protein>
<dbReference type="SUPFAM" id="SSF46785">
    <property type="entry name" value="Winged helix' DNA-binding domain"/>
    <property type="match status" value="1"/>
</dbReference>
<evidence type="ECO:0000256" key="2">
    <source>
        <dbReference type="ARBA" id="ARBA00023015"/>
    </source>
</evidence>
<comment type="caution">
    <text evidence="6">The sequence shown here is derived from an EMBL/GenBank/DDBJ whole genome shotgun (WGS) entry which is preliminary data.</text>
</comment>
<dbReference type="AlphaFoldDB" id="A0A6N9PY61"/>
<reference evidence="6 7" key="1">
    <citation type="submission" date="2019-01" db="EMBL/GenBank/DDBJ databases">
        <title>Chengkuizengella sp. nov., isolated from deep-sea sediment of East Pacific Ocean.</title>
        <authorList>
            <person name="Yang J."/>
            <person name="Lai Q."/>
            <person name="Shao Z."/>
        </authorList>
    </citation>
    <scope>NUCLEOTIDE SEQUENCE [LARGE SCALE GENOMIC DNA]</scope>
    <source>
        <strain evidence="6 7">YPA3-1-1</strain>
    </source>
</reference>